<dbReference type="Gene3D" id="3.90.226.10">
    <property type="entry name" value="2-enoyl-CoA Hydratase, Chain A, domain 1"/>
    <property type="match status" value="1"/>
</dbReference>
<evidence type="ECO:0000313" key="6">
    <source>
        <dbReference type="EMBL" id="PCH33020.1"/>
    </source>
</evidence>
<dbReference type="InterPro" id="IPR045002">
    <property type="entry name" value="Ech1-like"/>
</dbReference>
<dbReference type="GO" id="GO:0006635">
    <property type="term" value="P:fatty acid beta-oxidation"/>
    <property type="evidence" value="ECO:0007669"/>
    <property type="project" value="UniProtKB-UniPathway"/>
</dbReference>
<dbReference type="Proteomes" id="UP000218811">
    <property type="component" value="Unassembled WGS sequence"/>
</dbReference>
<keyword evidence="4" id="KW-0443">Lipid metabolism</keyword>
<dbReference type="Gene3D" id="1.10.12.10">
    <property type="entry name" value="Lyase 2-enoyl-coa Hydratase, Chain A, domain 2"/>
    <property type="match status" value="1"/>
</dbReference>
<evidence type="ECO:0000313" key="7">
    <source>
        <dbReference type="Proteomes" id="UP000218811"/>
    </source>
</evidence>
<evidence type="ECO:0000256" key="2">
    <source>
        <dbReference type="ARBA" id="ARBA00005254"/>
    </source>
</evidence>
<name>A0A2H3ISR2_WOLCO</name>
<evidence type="ECO:0000256" key="4">
    <source>
        <dbReference type="ARBA" id="ARBA00023098"/>
    </source>
</evidence>
<dbReference type="GO" id="GO:0051750">
    <property type="term" value="F:delta(3,5)-delta(2,4)-dienoyl-CoA isomerase activity"/>
    <property type="evidence" value="ECO:0007669"/>
    <property type="project" value="TreeGrafter"/>
</dbReference>
<dbReference type="CDD" id="cd06558">
    <property type="entry name" value="crotonase-like"/>
    <property type="match status" value="1"/>
</dbReference>
<comment type="similarity">
    <text evidence="2">Belongs to the enoyl-CoA hydratase/isomerase family.</text>
</comment>
<dbReference type="PANTHER" id="PTHR43149:SF1">
    <property type="entry name" value="DELTA(3,5)-DELTA(2,4)-DIENOYL-COA ISOMERASE, MITOCHONDRIAL"/>
    <property type="match status" value="1"/>
</dbReference>
<keyword evidence="5" id="KW-0413">Isomerase</keyword>
<accession>A0A2H3ISR2</accession>
<dbReference type="OMA" id="QYVAHVE"/>
<dbReference type="AlphaFoldDB" id="A0A2H3ISR2"/>
<dbReference type="InterPro" id="IPR029045">
    <property type="entry name" value="ClpP/crotonase-like_dom_sf"/>
</dbReference>
<protein>
    <submittedName>
        <fullName evidence="6">ClpP/crotonase</fullName>
    </submittedName>
</protein>
<sequence length="286" mass="30808">MSEIIAALSSQFIQVSLPEPHAALVELNRKPVNAFSQEFWTELGHTFDKIGREPSIRVVVLASALPKAFTAGIDLSALATLDTYEKEPDKNALQQRDFLAAFQRSISSIERCPYPVIAAVHGVAYGLAVDIIAACDVRYAASNASFSIKEVDIGLAADIGTLARLPKLAGNLSLVHELAYTARAFGPAEALQMGMVSRVVEGGRNEVVHAALSTAKEIAQKSPIAVLGTKHLLLHARDHSVQENLDYTTVWNGVMLQTADIKESLAAVKAKRKPQYATLGKLPSKL</sequence>
<proteinExistence type="inferred from homology"/>
<comment type="pathway">
    <text evidence="1">Lipid metabolism; fatty acid beta-oxidation.</text>
</comment>
<dbReference type="FunFam" id="1.10.12.10:FF:000004">
    <property type="entry name" value="Delta3,5-delta2,4-dienoyl-CoA isomerase"/>
    <property type="match status" value="1"/>
</dbReference>
<keyword evidence="7" id="KW-1185">Reference proteome</keyword>
<dbReference type="InterPro" id="IPR014748">
    <property type="entry name" value="Enoyl-CoA_hydra_C"/>
</dbReference>
<dbReference type="EMBL" id="KB467831">
    <property type="protein sequence ID" value="PCH33020.1"/>
    <property type="molecule type" value="Genomic_DNA"/>
</dbReference>
<dbReference type="UniPathway" id="UPA00659"/>
<evidence type="ECO:0000256" key="1">
    <source>
        <dbReference type="ARBA" id="ARBA00005005"/>
    </source>
</evidence>
<dbReference type="SUPFAM" id="SSF52096">
    <property type="entry name" value="ClpP/crotonase"/>
    <property type="match status" value="1"/>
</dbReference>
<dbReference type="OrthoDB" id="14970at2759"/>
<keyword evidence="3" id="KW-0276">Fatty acid metabolism</keyword>
<dbReference type="Pfam" id="PF00378">
    <property type="entry name" value="ECH_1"/>
    <property type="match status" value="1"/>
</dbReference>
<dbReference type="STRING" id="742152.A0A2H3ISR2"/>
<gene>
    <name evidence="6" type="ORF">WOLCODRAFT_134856</name>
</gene>
<dbReference type="PANTHER" id="PTHR43149">
    <property type="entry name" value="ENOYL-COA HYDRATASE"/>
    <property type="match status" value="1"/>
</dbReference>
<dbReference type="InterPro" id="IPR001753">
    <property type="entry name" value="Enoyl-CoA_hydra/iso"/>
</dbReference>
<organism evidence="6 7">
    <name type="scientific">Wolfiporia cocos (strain MD-104)</name>
    <name type="common">Brown rot fungus</name>
    <dbReference type="NCBI Taxonomy" id="742152"/>
    <lineage>
        <taxon>Eukaryota</taxon>
        <taxon>Fungi</taxon>
        <taxon>Dikarya</taxon>
        <taxon>Basidiomycota</taxon>
        <taxon>Agaricomycotina</taxon>
        <taxon>Agaricomycetes</taxon>
        <taxon>Polyporales</taxon>
        <taxon>Phaeolaceae</taxon>
        <taxon>Wolfiporia</taxon>
    </lineage>
</organism>
<evidence type="ECO:0000256" key="5">
    <source>
        <dbReference type="ARBA" id="ARBA00023235"/>
    </source>
</evidence>
<dbReference type="GO" id="GO:0005739">
    <property type="term" value="C:mitochondrion"/>
    <property type="evidence" value="ECO:0007669"/>
    <property type="project" value="TreeGrafter"/>
</dbReference>
<evidence type="ECO:0000256" key="3">
    <source>
        <dbReference type="ARBA" id="ARBA00022832"/>
    </source>
</evidence>
<reference evidence="6 7" key="1">
    <citation type="journal article" date="2012" name="Science">
        <title>The Paleozoic origin of enzymatic lignin decomposition reconstructed from 31 fungal genomes.</title>
        <authorList>
            <person name="Floudas D."/>
            <person name="Binder M."/>
            <person name="Riley R."/>
            <person name="Barry K."/>
            <person name="Blanchette R.A."/>
            <person name="Henrissat B."/>
            <person name="Martinez A.T."/>
            <person name="Otillar R."/>
            <person name="Spatafora J.W."/>
            <person name="Yadav J.S."/>
            <person name="Aerts A."/>
            <person name="Benoit I."/>
            <person name="Boyd A."/>
            <person name="Carlson A."/>
            <person name="Copeland A."/>
            <person name="Coutinho P.M."/>
            <person name="de Vries R.P."/>
            <person name="Ferreira P."/>
            <person name="Findley K."/>
            <person name="Foster B."/>
            <person name="Gaskell J."/>
            <person name="Glotzer D."/>
            <person name="Gorecki P."/>
            <person name="Heitman J."/>
            <person name="Hesse C."/>
            <person name="Hori C."/>
            <person name="Igarashi K."/>
            <person name="Jurgens J.A."/>
            <person name="Kallen N."/>
            <person name="Kersten P."/>
            <person name="Kohler A."/>
            <person name="Kuees U."/>
            <person name="Kumar T.K.A."/>
            <person name="Kuo A."/>
            <person name="LaButti K."/>
            <person name="Larrondo L.F."/>
            <person name="Lindquist E."/>
            <person name="Ling A."/>
            <person name="Lombard V."/>
            <person name="Lucas S."/>
            <person name="Lundell T."/>
            <person name="Martin R."/>
            <person name="McLaughlin D.J."/>
            <person name="Morgenstern I."/>
            <person name="Morin E."/>
            <person name="Murat C."/>
            <person name="Nagy L.G."/>
            <person name="Nolan M."/>
            <person name="Ohm R.A."/>
            <person name="Patyshakuliyeva A."/>
            <person name="Rokas A."/>
            <person name="Ruiz-Duenas F.J."/>
            <person name="Sabat G."/>
            <person name="Salamov A."/>
            <person name="Samejima M."/>
            <person name="Schmutz J."/>
            <person name="Slot J.C."/>
            <person name="St John F."/>
            <person name="Stenlid J."/>
            <person name="Sun H."/>
            <person name="Sun S."/>
            <person name="Syed K."/>
            <person name="Tsang A."/>
            <person name="Wiebenga A."/>
            <person name="Young D."/>
            <person name="Pisabarro A."/>
            <person name="Eastwood D.C."/>
            <person name="Martin F."/>
            <person name="Cullen D."/>
            <person name="Grigoriev I.V."/>
            <person name="Hibbett D.S."/>
        </authorList>
    </citation>
    <scope>NUCLEOTIDE SEQUENCE [LARGE SCALE GENOMIC DNA]</scope>
    <source>
        <strain evidence="6 7">MD-104</strain>
    </source>
</reference>